<accession>A0A0U1DID0</accession>
<dbReference type="AlphaFoldDB" id="A0A0U1DID0"/>
<name>A0A0U1DID0_9MYCO</name>
<proteinExistence type="predicted"/>
<evidence type="ECO:0000313" key="2">
    <source>
        <dbReference type="Proteomes" id="UP000182227"/>
    </source>
</evidence>
<sequence length="54" mass="6136">MSCKPFDEPWTIRERIAHHIHQLAYKFSPPEEHIATVYDAPAPHSARSHSLAAS</sequence>
<dbReference type="EMBL" id="CTEF01000002">
    <property type="protein sequence ID" value="CQD15783.1"/>
    <property type="molecule type" value="Genomic_DNA"/>
</dbReference>
<gene>
    <name evidence="1" type="ORF">BN970_03322</name>
</gene>
<evidence type="ECO:0000313" key="1">
    <source>
        <dbReference type="EMBL" id="CQD15783.1"/>
    </source>
</evidence>
<dbReference type="Proteomes" id="UP000182227">
    <property type="component" value="Unassembled WGS sequence"/>
</dbReference>
<reference evidence="1 2" key="1">
    <citation type="submission" date="2015-03" db="EMBL/GenBank/DDBJ databases">
        <authorList>
            <person name="Murphy D."/>
        </authorList>
    </citation>
    <scope>NUCLEOTIDE SEQUENCE [LARGE SCALE GENOMIC DNA]</scope>
    <source>
        <strain evidence="1 2">D16</strain>
    </source>
</reference>
<organism evidence="1 2">
    <name type="scientific">Mycolicibacterium conceptionense</name>
    <dbReference type="NCBI Taxonomy" id="451644"/>
    <lineage>
        <taxon>Bacteria</taxon>
        <taxon>Bacillati</taxon>
        <taxon>Actinomycetota</taxon>
        <taxon>Actinomycetes</taxon>
        <taxon>Mycobacteriales</taxon>
        <taxon>Mycobacteriaceae</taxon>
        <taxon>Mycolicibacterium</taxon>
    </lineage>
</organism>
<protein>
    <submittedName>
        <fullName evidence="1">Uncharacterized protein</fullName>
    </submittedName>
</protein>